<keyword evidence="1" id="KW-0489">Methyltransferase</keyword>
<dbReference type="Pfam" id="PF04378">
    <property type="entry name" value="RsmJ"/>
    <property type="match status" value="1"/>
</dbReference>
<sequence>MLSYLHGYHAGNFADVLKHLSLIHTLDYFAQKSKPYFYLDTHSGPGLYSLLGDEAQKNAEYHNGIGKLWQQKNLPPPIARYKEIIQTCNQQNDKKSKLIYYPGSPWIANSLTREQDRLTFCELHPRESQTLQQNFKRNRRIKILSQDGFQTAIATMPPKERRGVVLIDPPYEVKQDYERVVEVLVACHKRFATGTYAIWYPVVKRSTIDHMLNALKHSGIRNIQLFELGLQKDTSERGMTSSGMIFINPPWTLWQAMEESLPFLAKILGGEKGVYKMVQLVAE</sequence>
<gene>
    <name evidence="1" type="ORF">MNBD_GAMMA04-1692</name>
</gene>
<proteinExistence type="inferred from homology"/>
<dbReference type="PANTHER" id="PTHR37426">
    <property type="entry name" value="RIBOSOMAL RNA LARGE SUBUNIT METHYLTRANSFERASE J"/>
    <property type="match status" value="1"/>
</dbReference>
<dbReference type="GO" id="GO:0005829">
    <property type="term" value="C:cytosol"/>
    <property type="evidence" value="ECO:0007669"/>
    <property type="project" value="TreeGrafter"/>
</dbReference>
<dbReference type="Gene3D" id="3.40.50.150">
    <property type="entry name" value="Vaccinia Virus protein VP39"/>
    <property type="match status" value="1"/>
</dbReference>
<dbReference type="GO" id="GO:0036307">
    <property type="term" value="F:23S rRNA (adenine(2030)-N(6))-methyltransferase activity"/>
    <property type="evidence" value="ECO:0007669"/>
    <property type="project" value="UniProtKB-EC"/>
</dbReference>
<dbReference type="InterPro" id="IPR029063">
    <property type="entry name" value="SAM-dependent_MTases_sf"/>
</dbReference>
<name>A0A3B0W436_9ZZZZ</name>
<evidence type="ECO:0000313" key="1">
    <source>
        <dbReference type="EMBL" id="VAW50041.1"/>
    </source>
</evidence>
<dbReference type="PANTHER" id="PTHR37426:SF1">
    <property type="entry name" value="RIBOSOMAL RNA LARGE SUBUNIT METHYLTRANSFERASE J"/>
    <property type="match status" value="1"/>
</dbReference>
<protein>
    <submittedName>
        <fullName evidence="1">23S rRNA (Adenine(2030)-N(6))-methyltransferase</fullName>
        <ecNumber evidence="1">2.1.1.266</ecNumber>
    </submittedName>
</protein>
<dbReference type="InterPro" id="IPR007473">
    <property type="entry name" value="RlmJ"/>
</dbReference>
<dbReference type="GO" id="GO:0070475">
    <property type="term" value="P:rRNA base methylation"/>
    <property type="evidence" value="ECO:0007669"/>
    <property type="project" value="InterPro"/>
</dbReference>
<dbReference type="SUPFAM" id="SSF53335">
    <property type="entry name" value="S-adenosyl-L-methionine-dependent methyltransferases"/>
    <property type="match status" value="1"/>
</dbReference>
<organism evidence="1">
    <name type="scientific">hydrothermal vent metagenome</name>
    <dbReference type="NCBI Taxonomy" id="652676"/>
    <lineage>
        <taxon>unclassified sequences</taxon>
        <taxon>metagenomes</taxon>
        <taxon>ecological metagenomes</taxon>
    </lineage>
</organism>
<accession>A0A3B0W436</accession>
<keyword evidence="1" id="KW-0808">Transferase</keyword>
<dbReference type="EC" id="2.1.1.266" evidence="1"/>
<dbReference type="EMBL" id="UOFB01000426">
    <property type="protein sequence ID" value="VAW50041.1"/>
    <property type="molecule type" value="Genomic_DNA"/>
</dbReference>
<dbReference type="AlphaFoldDB" id="A0A3B0W436"/>
<dbReference type="HAMAP" id="MF_00934">
    <property type="entry name" value="23SrRNA_methyltr_J"/>
    <property type="match status" value="1"/>
</dbReference>
<reference evidence="1" key="1">
    <citation type="submission" date="2018-06" db="EMBL/GenBank/DDBJ databases">
        <authorList>
            <person name="Zhirakovskaya E."/>
        </authorList>
    </citation>
    <scope>NUCLEOTIDE SEQUENCE</scope>
</reference>